<name>A0A143PW53_LUTPR</name>
<keyword evidence="4" id="KW-0573">Peptidoglycan synthesis</keyword>
<dbReference type="Pfam" id="PF13480">
    <property type="entry name" value="Acetyltransf_6"/>
    <property type="match status" value="1"/>
</dbReference>
<feature type="domain" description="BioF2-like acetyltransferase" evidence="7">
    <location>
        <begin position="149"/>
        <end position="276"/>
    </location>
</feature>
<dbReference type="GO" id="GO:0008360">
    <property type="term" value="P:regulation of cell shape"/>
    <property type="evidence" value="ECO:0007669"/>
    <property type="project" value="UniProtKB-KW"/>
</dbReference>
<dbReference type="InterPro" id="IPR016181">
    <property type="entry name" value="Acyl_CoA_acyltransferase"/>
</dbReference>
<organism evidence="8 9">
    <name type="scientific">Luteitalea pratensis</name>
    <dbReference type="NCBI Taxonomy" id="1855912"/>
    <lineage>
        <taxon>Bacteria</taxon>
        <taxon>Pseudomonadati</taxon>
        <taxon>Acidobacteriota</taxon>
        <taxon>Vicinamibacteria</taxon>
        <taxon>Vicinamibacterales</taxon>
        <taxon>Vicinamibacteraceae</taxon>
        <taxon>Luteitalea</taxon>
    </lineage>
</organism>
<reference evidence="9" key="2">
    <citation type="submission" date="2016-04" db="EMBL/GenBank/DDBJ databases">
        <title>First Complete Genome Sequence of a Subdivision 6 Acidobacterium.</title>
        <authorList>
            <person name="Huang S."/>
            <person name="Vieira S."/>
            <person name="Bunk B."/>
            <person name="Riedel T."/>
            <person name="Sproeer C."/>
            <person name="Overmann J."/>
        </authorList>
    </citation>
    <scope>NUCLEOTIDE SEQUENCE [LARGE SCALE GENOMIC DNA]</scope>
    <source>
        <strain evidence="9">DSM 100886 HEG_-6_39</strain>
    </source>
</reference>
<evidence type="ECO:0000256" key="5">
    <source>
        <dbReference type="ARBA" id="ARBA00023315"/>
    </source>
</evidence>
<dbReference type="InterPro" id="IPR003447">
    <property type="entry name" value="FEMABX"/>
</dbReference>
<accession>A0A143PW53</accession>
<evidence type="ECO:0000256" key="6">
    <source>
        <dbReference type="ARBA" id="ARBA00023316"/>
    </source>
</evidence>
<proteinExistence type="inferred from homology"/>
<keyword evidence="2" id="KW-0808">Transferase</keyword>
<sequence length="342" mass="38206">MTSLVRVIDPLADPRWPELVASHPNATIFHSRGWLDALRRTYGYEPFALTTTAQGRLENGLVACRVNTWLVRRLVSLPFSDHCDPLVSSTDEATALGASLSAEMTNGKWRTLEIRTRTVSIDLPEGETYALHTLDLDRAPDRMFASFHASNTRRAVRRAEREGVTYESGRTDSLLNVFYGLLRLTRRRHGTPPQPLSWFRNLSSALDDQLTVHVARKASRPIATLLTLRFGASLVYKYGGSDARYHSLGGMPFLFWQVIQRAHADGVKTFDLGRSDLDQAGLIAFKDHLGARSSRLTYRVVPAPSPTSSQKRALVRLARKVIASLPDPALDFTGRIAYRHLG</sequence>
<comment type="similarity">
    <text evidence="1">Belongs to the FemABX family.</text>
</comment>
<dbReference type="Gene3D" id="3.40.630.30">
    <property type="match status" value="1"/>
</dbReference>
<protein>
    <submittedName>
        <fullName evidence="8">FemAB-related protein, PEP-CTERM system-associated</fullName>
    </submittedName>
</protein>
<dbReference type="PROSITE" id="PS51191">
    <property type="entry name" value="FEMABX"/>
    <property type="match status" value="1"/>
</dbReference>
<evidence type="ECO:0000256" key="1">
    <source>
        <dbReference type="ARBA" id="ARBA00009943"/>
    </source>
</evidence>
<keyword evidence="5" id="KW-0012">Acyltransferase</keyword>
<dbReference type="KEGG" id="abac:LuPra_06273"/>
<evidence type="ECO:0000256" key="4">
    <source>
        <dbReference type="ARBA" id="ARBA00022984"/>
    </source>
</evidence>
<dbReference type="OrthoDB" id="9785911at2"/>
<evidence type="ECO:0000313" key="8">
    <source>
        <dbReference type="EMBL" id="AMY12987.1"/>
    </source>
</evidence>
<dbReference type="GO" id="GO:0071555">
    <property type="term" value="P:cell wall organization"/>
    <property type="evidence" value="ECO:0007669"/>
    <property type="project" value="UniProtKB-KW"/>
</dbReference>
<evidence type="ECO:0000259" key="7">
    <source>
        <dbReference type="Pfam" id="PF13480"/>
    </source>
</evidence>
<evidence type="ECO:0000256" key="2">
    <source>
        <dbReference type="ARBA" id="ARBA00022679"/>
    </source>
</evidence>
<dbReference type="GO" id="GO:0009252">
    <property type="term" value="P:peptidoglycan biosynthetic process"/>
    <property type="evidence" value="ECO:0007669"/>
    <property type="project" value="UniProtKB-KW"/>
</dbReference>
<dbReference type="InterPro" id="IPR050644">
    <property type="entry name" value="PG_Glycine_Bridge_Synth"/>
</dbReference>
<dbReference type="SUPFAM" id="SSF55729">
    <property type="entry name" value="Acyl-CoA N-acyltransferases (Nat)"/>
    <property type="match status" value="1"/>
</dbReference>
<keyword evidence="6" id="KW-0961">Cell wall biogenesis/degradation</keyword>
<keyword evidence="9" id="KW-1185">Reference proteome</keyword>
<gene>
    <name evidence="8" type="ORF">LuPra_06273</name>
</gene>
<dbReference type="GO" id="GO:0016755">
    <property type="term" value="F:aminoacyltransferase activity"/>
    <property type="evidence" value="ECO:0007669"/>
    <property type="project" value="InterPro"/>
</dbReference>
<dbReference type="AlphaFoldDB" id="A0A143PW53"/>
<dbReference type="STRING" id="1855912.LuPra_06273"/>
<dbReference type="RefSeq" id="WP_110174395.1">
    <property type="nucleotide sequence ID" value="NZ_CP015136.1"/>
</dbReference>
<dbReference type="InterPro" id="IPR038740">
    <property type="entry name" value="BioF2-like_GNAT_dom"/>
</dbReference>
<dbReference type="Proteomes" id="UP000076079">
    <property type="component" value="Chromosome"/>
</dbReference>
<reference evidence="8 9" key="1">
    <citation type="journal article" date="2016" name="Genome Announc.">
        <title>First Complete Genome Sequence of a Subdivision 6 Acidobacterium Strain.</title>
        <authorList>
            <person name="Huang S."/>
            <person name="Vieira S."/>
            <person name="Bunk B."/>
            <person name="Riedel T."/>
            <person name="Sproer C."/>
            <person name="Overmann J."/>
        </authorList>
    </citation>
    <scope>NUCLEOTIDE SEQUENCE [LARGE SCALE GENOMIC DNA]</scope>
    <source>
        <strain evidence="9">DSM 100886 HEG_-6_39</strain>
    </source>
</reference>
<dbReference type="PANTHER" id="PTHR36174:SF1">
    <property type="entry name" value="LIPID II:GLYCINE GLYCYLTRANSFERASE"/>
    <property type="match status" value="1"/>
</dbReference>
<keyword evidence="3" id="KW-0133">Cell shape</keyword>
<dbReference type="PANTHER" id="PTHR36174">
    <property type="entry name" value="LIPID II:GLYCINE GLYCYLTRANSFERASE"/>
    <property type="match status" value="1"/>
</dbReference>
<dbReference type="EMBL" id="CP015136">
    <property type="protein sequence ID" value="AMY12987.1"/>
    <property type="molecule type" value="Genomic_DNA"/>
</dbReference>
<evidence type="ECO:0000256" key="3">
    <source>
        <dbReference type="ARBA" id="ARBA00022960"/>
    </source>
</evidence>
<evidence type="ECO:0000313" key="9">
    <source>
        <dbReference type="Proteomes" id="UP000076079"/>
    </source>
</evidence>